<dbReference type="AlphaFoldDB" id="X1D6D2"/>
<gene>
    <name evidence="1" type="ORF">S01H4_56804</name>
</gene>
<proteinExistence type="predicted"/>
<sequence>YCEYNSVCRFDWQINDYNVLVSLGSSFGKGQYEYVPDIRFVGDDIDTSA</sequence>
<reference evidence="1" key="1">
    <citation type="journal article" date="2014" name="Front. Microbiol.">
        <title>High frequency of phylogenetically diverse reductive dehalogenase-homologous genes in deep subseafloor sedimentary metagenomes.</title>
        <authorList>
            <person name="Kawai M."/>
            <person name="Futagami T."/>
            <person name="Toyoda A."/>
            <person name="Takaki Y."/>
            <person name="Nishi S."/>
            <person name="Hori S."/>
            <person name="Arai W."/>
            <person name="Tsubouchi T."/>
            <person name="Morono Y."/>
            <person name="Uchiyama I."/>
            <person name="Ito T."/>
            <person name="Fujiyama A."/>
            <person name="Inagaki F."/>
            <person name="Takami H."/>
        </authorList>
    </citation>
    <scope>NUCLEOTIDE SEQUENCE</scope>
    <source>
        <strain evidence="1">Expedition CK06-06</strain>
    </source>
</reference>
<protein>
    <submittedName>
        <fullName evidence="1">Uncharacterized protein</fullName>
    </submittedName>
</protein>
<name>X1D6D2_9ZZZZ</name>
<organism evidence="1">
    <name type="scientific">marine sediment metagenome</name>
    <dbReference type="NCBI Taxonomy" id="412755"/>
    <lineage>
        <taxon>unclassified sequences</taxon>
        <taxon>metagenomes</taxon>
        <taxon>ecological metagenomes</taxon>
    </lineage>
</organism>
<accession>X1D6D2</accession>
<dbReference type="EMBL" id="BART01032961">
    <property type="protein sequence ID" value="GAH16306.1"/>
    <property type="molecule type" value="Genomic_DNA"/>
</dbReference>
<evidence type="ECO:0000313" key="1">
    <source>
        <dbReference type="EMBL" id="GAH16306.1"/>
    </source>
</evidence>
<comment type="caution">
    <text evidence="1">The sequence shown here is derived from an EMBL/GenBank/DDBJ whole genome shotgun (WGS) entry which is preliminary data.</text>
</comment>
<feature type="non-terminal residue" evidence="1">
    <location>
        <position position="1"/>
    </location>
</feature>